<feature type="region of interest" description="Disordered" evidence="1">
    <location>
        <begin position="347"/>
        <end position="370"/>
    </location>
</feature>
<organism evidence="2 3">
    <name type="scientific">Chara braunii</name>
    <name type="common">Braun's stonewort</name>
    <dbReference type="NCBI Taxonomy" id="69332"/>
    <lineage>
        <taxon>Eukaryota</taxon>
        <taxon>Viridiplantae</taxon>
        <taxon>Streptophyta</taxon>
        <taxon>Charophyceae</taxon>
        <taxon>Charales</taxon>
        <taxon>Characeae</taxon>
        <taxon>Chara</taxon>
    </lineage>
</organism>
<dbReference type="OrthoDB" id="2946at2759"/>
<evidence type="ECO:0000313" key="3">
    <source>
        <dbReference type="Proteomes" id="UP000265515"/>
    </source>
</evidence>
<dbReference type="Gramene" id="GBG69981">
    <property type="protein sequence ID" value="GBG69981"/>
    <property type="gene ID" value="CBR_g4809"/>
</dbReference>
<feature type="region of interest" description="Disordered" evidence="1">
    <location>
        <begin position="394"/>
        <end position="428"/>
    </location>
</feature>
<dbReference type="InterPro" id="IPR012663">
    <property type="entry name" value="CHP02450_Tryp"/>
</dbReference>
<gene>
    <name evidence="2" type="ORF">CBR_g4809</name>
</gene>
<feature type="compositionally biased region" description="Low complexity" evidence="1">
    <location>
        <begin position="132"/>
        <end position="144"/>
    </location>
</feature>
<reference evidence="2 3" key="1">
    <citation type="journal article" date="2018" name="Cell">
        <title>The Chara Genome: Secondary Complexity and Implications for Plant Terrestrialization.</title>
        <authorList>
            <person name="Nishiyama T."/>
            <person name="Sakayama H."/>
            <person name="Vries J.D."/>
            <person name="Buschmann H."/>
            <person name="Saint-Marcoux D."/>
            <person name="Ullrich K.K."/>
            <person name="Haas F.B."/>
            <person name="Vanderstraeten L."/>
            <person name="Becker D."/>
            <person name="Lang D."/>
            <person name="Vosolsobe S."/>
            <person name="Rombauts S."/>
            <person name="Wilhelmsson P.K.I."/>
            <person name="Janitza P."/>
            <person name="Kern R."/>
            <person name="Heyl A."/>
            <person name="Rumpler F."/>
            <person name="Villalobos L.I.A.C."/>
            <person name="Clay J.M."/>
            <person name="Skokan R."/>
            <person name="Toyoda A."/>
            <person name="Suzuki Y."/>
            <person name="Kagoshima H."/>
            <person name="Schijlen E."/>
            <person name="Tajeshwar N."/>
            <person name="Catarino B."/>
            <person name="Hetherington A.J."/>
            <person name="Saltykova A."/>
            <person name="Bonnot C."/>
            <person name="Breuninger H."/>
            <person name="Symeonidi A."/>
            <person name="Radhakrishnan G.V."/>
            <person name="Van Nieuwerburgh F."/>
            <person name="Deforce D."/>
            <person name="Chang C."/>
            <person name="Karol K.G."/>
            <person name="Hedrich R."/>
            <person name="Ulvskov P."/>
            <person name="Glockner G."/>
            <person name="Delwiche C.F."/>
            <person name="Petrasek J."/>
            <person name="Van de Peer Y."/>
            <person name="Friml J."/>
            <person name="Beilby M."/>
            <person name="Dolan L."/>
            <person name="Kohara Y."/>
            <person name="Sugano S."/>
            <person name="Fujiyama A."/>
            <person name="Delaux P.-M."/>
            <person name="Quint M."/>
            <person name="TheiBen G."/>
            <person name="Hagemann M."/>
            <person name="Harholt J."/>
            <person name="Dunand C."/>
            <person name="Zachgo S."/>
            <person name="Langdale J."/>
            <person name="Maumus F."/>
            <person name="Straeten D.V.D."/>
            <person name="Gould S.B."/>
            <person name="Rensing S.A."/>
        </authorList>
    </citation>
    <scope>NUCLEOTIDE SEQUENCE [LARGE SCALE GENOMIC DNA]</scope>
    <source>
        <strain evidence="2 3">S276</strain>
    </source>
</reference>
<feature type="compositionally biased region" description="Polar residues" evidence="1">
    <location>
        <begin position="347"/>
        <end position="369"/>
    </location>
</feature>
<sequence length="428" mass="46634">MVSFSSFGDPFPDLFPEFDINNRLLQYDLSRHRACQTGLYLNQGGMDSKPTGGESRICWSNVDGCQEGEGEAASTLTETSGCSHRPGWVPVGVGSTGAGSTRTQGRGITWGGTANGGKCTRGPTRTYPAPSGPLSPSLSTTTPPGSIPVPFPLRARRAVSERTGEAGKEGEEERESFPQLLESLSITANSPPLLVRQVDSTSDDTDYDALDPGNEFVKKSIEPLHPSDPSWQRVGKRPCLVCKGTKLVVCDKCEGRGRLSKGGYQKKNPLFLERIVDSKWTALERTFGWCHFRVESKKQQAKGIWYLEMVATCDPASRFWVNAQNLRDRDRWAMGWLQKQEISRLRSSNGSRTSVEQIKSSLKSEPSRSTMEDASYGTICKACKGLAQKPCKACSSSPMKGKRKDAHGNTLGGSESHKSGLATTIIDV</sequence>
<comment type="caution">
    <text evidence="2">The sequence shown here is derived from an EMBL/GenBank/DDBJ whole genome shotgun (WGS) entry which is preliminary data.</text>
</comment>
<name>A0A388KIU9_CHABU</name>
<feature type="compositionally biased region" description="Basic and acidic residues" evidence="1">
    <location>
        <begin position="158"/>
        <end position="171"/>
    </location>
</feature>
<dbReference type="EMBL" id="BFEA01000123">
    <property type="protein sequence ID" value="GBG69981.1"/>
    <property type="molecule type" value="Genomic_DNA"/>
</dbReference>
<evidence type="ECO:0000256" key="1">
    <source>
        <dbReference type="SAM" id="MobiDB-lite"/>
    </source>
</evidence>
<dbReference type="Pfam" id="PF09493">
    <property type="entry name" value="DUF2389"/>
    <property type="match status" value="1"/>
</dbReference>
<accession>A0A388KIU9</accession>
<dbReference type="Proteomes" id="UP000265515">
    <property type="component" value="Unassembled WGS sequence"/>
</dbReference>
<protein>
    <submittedName>
        <fullName evidence="2">Uncharacterized protein</fullName>
    </submittedName>
</protein>
<evidence type="ECO:0000313" key="2">
    <source>
        <dbReference type="EMBL" id="GBG69981.1"/>
    </source>
</evidence>
<feature type="region of interest" description="Disordered" evidence="1">
    <location>
        <begin position="96"/>
        <end position="176"/>
    </location>
</feature>
<keyword evidence="3" id="KW-1185">Reference proteome</keyword>
<dbReference type="AlphaFoldDB" id="A0A388KIU9"/>
<proteinExistence type="predicted"/>
<dbReference type="NCBIfam" id="TIGR02450">
    <property type="entry name" value="TIGR02450 family Trp-rich protein"/>
    <property type="match status" value="1"/>
</dbReference>